<dbReference type="STRING" id="363999.A0A439DHM3"/>
<keyword evidence="4" id="KW-1185">Reference proteome</keyword>
<feature type="domain" description="Acyltransferase 3" evidence="2">
    <location>
        <begin position="55"/>
        <end position="470"/>
    </location>
</feature>
<proteinExistence type="predicted"/>
<evidence type="ECO:0000313" key="4">
    <source>
        <dbReference type="Proteomes" id="UP000286045"/>
    </source>
</evidence>
<evidence type="ECO:0000259" key="2">
    <source>
        <dbReference type="Pfam" id="PF01757"/>
    </source>
</evidence>
<feature type="transmembrane region" description="Helical" evidence="1">
    <location>
        <begin position="455"/>
        <end position="476"/>
    </location>
</feature>
<evidence type="ECO:0000313" key="3">
    <source>
        <dbReference type="EMBL" id="RWA13905.1"/>
    </source>
</evidence>
<protein>
    <recommendedName>
        <fullName evidence="2">Acyltransferase 3 domain-containing protein</fullName>
    </recommendedName>
</protein>
<comment type="caution">
    <text evidence="3">The sequence shown here is derived from an EMBL/GenBank/DDBJ whole genome shotgun (WGS) entry which is preliminary data.</text>
</comment>
<dbReference type="GO" id="GO:0016747">
    <property type="term" value="F:acyltransferase activity, transferring groups other than amino-acyl groups"/>
    <property type="evidence" value="ECO:0007669"/>
    <property type="project" value="InterPro"/>
</dbReference>
<name>A0A439DHM3_9PEZI</name>
<evidence type="ECO:0000256" key="1">
    <source>
        <dbReference type="SAM" id="Phobius"/>
    </source>
</evidence>
<feature type="transmembrane region" description="Helical" evidence="1">
    <location>
        <begin position="371"/>
        <end position="389"/>
    </location>
</feature>
<dbReference type="AlphaFoldDB" id="A0A439DHM3"/>
<dbReference type="InterPro" id="IPR050879">
    <property type="entry name" value="Acyltransferase_3"/>
</dbReference>
<dbReference type="EMBL" id="RYZI01000017">
    <property type="protein sequence ID" value="RWA13905.1"/>
    <property type="molecule type" value="Genomic_DNA"/>
</dbReference>
<feature type="transmembrane region" description="Helical" evidence="1">
    <location>
        <begin position="113"/>
        <end position="131"/>
    </location>
</feature>
<keyword evidence="1" id="KW-0812">Transmembrane</keyword>
<feature type="transmembrane region" description="Helical" evidence="1">
    <location>
        <begin position="320"/>
        <end position="338"/>
    </location>
</feature>
<dbReference type="Pfam" id="PF01757">
    <property type="entry name" value="Acyl_transf_3"/>
    <property type="match status" value="1"/>
</dbReference>
<reference evidence="3 4" key="1">
    <citation type="submission" date="2018-12" db="EMBL/GenBank/DDBJ databases">
        <title>Draft genome sequence of Xylaria grammica IHI A82.</title>
        <authorList>
            <person name="Buettner E."/>
            <person name="Kellner H."/>
        </authorList>
    </citation>
    <scope>NUCLEOTIDE SEQUENCE [LARGE SCALE GENOMIC DNA]</scope>
    <source>
        <strain evidence="3 4">IHI A82</strain>
    </source>
</reference>
<organism evidence="3 4">
    <name type="scientific">Xylaria grammica</name>
    <dbReference type="NCBI Taxonomy" id="363999"/>
    <lineage>
        <taxon>Eukaryota</taxon>
        <taxon>Fungi</taxon>
        <taxon>Dikarya</taxon>
        <taxon>Ascomycota</taxon>
        <taxon>Pezizomycotina</taxon>
        <taxon>Sordariomycetes</taxon>
        <taxon>Xylariomycetidae</taxon>
        <taxon>Xylariales</taxon>
        <taxon>Xylariaceae</taxon>
        <taxon>Xylaria</taxon>
    </lineage>
</organism>
<sequence>MPRHILLRLRYLLPFPLSFRLMARLPKPVQSLLSRSYAQLSHHPRKPVKLHATSYLDGLRGLAALIVCVCHYTEENHPNLTTWYGVFPKPALALEPSWIQLPFIRVIFSGRPMVHVFFVISGFALSVRALAAARARNFEKCHAILASAAFRRPIRLCGPPVVSMVFIVLFVRAGWLWGALPTLRQQLNDWVAAVYYHVIWPWSWDAHLYPPYNVNLWTIPIELCHSMLLFMVILALSRVHTTARVTTALAFVVYCLHCGKWAAAEFIAGMLLAEAHLVREEKHSRGYLPFANSPQCLDGPREEEPKVRGTNTRRWSIRRMGIILHIAILTAALFIAGWPNRDSSLTPGIRFLTSHAPSAFNPHDPQGPQKFWFAISAIGTVWSCGRISLVRRILESRFAQYVGRNSFAIYCIHGPVFNMFQDTVLGVSRRTERWVDGKGSGLRGRIGINTAWDRTLCWALGFAILFPLVLVAAHFFCRFVDEPLVGLAKRIESSVVSDADAELERETKS</sequence>
<feature type="transmembrane region" description="Helical" evidence="1">
    <location>
        <begin position="161"/>
        <end position="180"/>
    </location>
</feature>
<keyword evidence="1" id="KW-0472">Membrane</keyword>
<accession>A0A439DHM3</accession>
<dbReference type="InterPro" id="IPR002656">
    <property type="entry name" value="Acyl_transf_3_dom"/>
</dbReference>
<gene>
    <name evidence="3" type="ORF">EKO27_g1204</name>
</gene>
<dbReference type="PANTHER" id="PTHR23028:SF126">
    <property type="entry name" value="ACYLTRANSFERASE 3 DOMAIN-CONTAINING PROTEIN"/>
    <property type="match status" value="1"/>
</dbReference>
<dbReference type="PANTHER" id="PTHR23028">
    <property type="entry name" value="ACETYLTRANSFERASE"/>
    <property type="match status" value="1"/>
</dbReference>
<feature type="transmembrane region" description="Helical" evidence="1">
    <location>
        <begin position="216"/>
        <end position="236"/>
    </location>
</feature>
<dbReference type="Proteomes" id="UP000286045">
    <property type="component" value="Unassembled WGS sequence"/>
</dbReference>
<keyword evidence="1" id="KW-1133">Transmembrane helix</keyword>